<dbReference type="AlphaFoldDB" id="A0A6C0HM46"/>
<organism evidence="2">
    <name type="scientific">viral metagenome</name>
    <dbReference type="NCBI Taxonomy" id="1070528"/>
    <lineage>
        <taxon>unclassified sequences</taxon>
        <taxon>metagenomes</taxon>
        <taxon>organismal metagenomes</taxon>
    </lineage>
</organism>
<reference evidence="2" key="1">
    <citation type="journal article" date="2020" name="Nature">
        <title>Giant virus diversity and host interactions through global metagenomics.</title>
        <authorList>
            <person name="Schulz F."/>
            <person name="Roux S."/>
            <person name="Paez-Espino D."/>
            <person name="Jungbluth S."/>
            <person name="Walsh D.A."/>
            <person name="Denef V.J."/>
            <person name="McMahon K.D."/>
            <person name="Konstantinidis K.T."/>
            <person name="Eloe-Fadrosh E.A."/>
            <person name="Kyrpides N.C."/>
            <person name="Woyke T."/>
        </authorList>
    </citation>
    <scope>NUCLEOTIDE SEQUENCE</scope>
    <source>
        <strain evidence="2">GVMAG-M-3300023184-13</strain>
    </source>
</reference>
<keyword evidence="1" id="KW-0472">Membrane</keyword>
<protein>
    <submittedName>
        <fullName evidence="2">Uncharacterized protein</fullName>
    </submittedName>
</protein>
<sequence length="348" mass="39704">MIKSKKIKTDNMHININILTPITALSILIILIILIIIAMYFLKKNKTVDYFNSPSSNISGNISGNILINIGNWLCEYIYDIATSILLQKDFTYNIPDIDFVKHLPKFIKYANIDPSIYTNLTAKGITYNSFTQLHPEKCAIWFINDNTDHNFWICLKPLIQSILDDALIKSNLKKVVEYPVIHFRCADVPFARHRHYHFQKYKFYKKALENINILSLQQYSKVIILSCSFHLSNNEDQVCCSTYTNSLSDYLKNISYDTIVECNTNIADFATLFYAPAVISGGSSFSFISGFCGKGIFISGGHCEEGYTEPNSKCDSCSTWLQNADDIKHKDIDDYYNTDAVIKALQN</sequence>
<feature type="transmembrane region" description="Helical" evidence="1">
    <location>
        <begin position="21"/>
        <end position="42"/>
    </location>
</feature>
<keyword evidence="1" id="KW-1133">Transmembrane helix</keyword>
<dbReference type="EMBL" id="MN739983">
    <property type="protein sequence ID" value="QHT81474.1"/>
    <property type="molecule type" value="Genomic_DNA"/>
</dbReference>
<proteinExistence type="predicted"/>
<name>A0A6C0HM46_9ZZZZ</name>
<evidence type="ECO:0000313" key="2">
    <source>
        <dbReference type="EMBL" id="QHT81474.1"/>
    </source>
</evidence>
<keyword evidence="1" id="KW-0812">Transmembrane</keyword>
<accession>A0A6C0HM46</accession>
<evidence type="ECO:0000256" key="1">
    <source>
        <dbReference type="SAM" id="Phobius"/>
    </source>
</evidence>